<sequence>MHTRRSSPSMRVTRANDTSTPGTTTRDDITSEETPDLKAASVENTASNTRPVPDQGQPNIWFTMTPMLIDDSFFMSAEELAHVATALATASAHAANNDGTAPKEQAAESEDAYADMPPLVEDPTQAATPHTTPSTPPRPATPLLPVTPPAPPTVEQIKIRKANEWRELLIGHEGSTYLAKDGLNIDNYPWKYNRDTRAFDVCTVESDIVLFSTIVMLSGDRGFFMAPDGGFSDKSPGVFERHRQSAIGVPPPVAVLKEDYTRTIKRLQAIANKVIRGDLRETRGMFQYPPDTGIPDLKFTRSIFEPIQGEQEQPIGPTAPEEMTLDNLPTSNAFAAMALQDLKNRDPATHKVRPFQCFNYKGASISPTSIPRELRDETVIVYYNLHCFNINGSHVLHADIQGLRVIGLPRPTPKARQQRFQQDPFSPRKKAKREV</sequence>
<evidence type="ECO:0000313" key="1">
    <source>
        <dbReference type="EMBL" id="KAJ3518457.1"/>
    </source>
</evidence>
<protein>
    <submittedName>
        <fullName evidence="1">Uncharacterized protein</fullName>
    </submittedName>
</protein>
<evidence type="ECO:0000313" key="2">
    <source>
        <dbReference type="Proteomes" id="UP001148662"/>
    </source>
</evidence>
<reference evidence="1" key="1">
    <citation type="submission" date="2022-07" db="EMBL/GenBank/DDBJ databases">
        <title>Genome Sequence of Phlebia brevispora.</title>
        <authorList>
            <person name="Buettner E."/>
        </authorList>
    </citation>
    <scope>NUCLEOTIDE SEQUENCE</scope>
    <source>
        <strain evidence="1">MPL23</strain>
    </source>
</reference>
<gene>
    <name evidence="1" type="ORF">NM688_g9437</name>
</gene>
<keyword evidence="2" id="KW-1185">Reference proteome</keyword>
<organism evidence="1 2">
    <name type="scientific">Phlebia brevispora</name>
    <dbReference type="NCBI Taxonomy" id="194682"/>
    <lineage>
        <taxon>Eukaryota</taxon>
        <taxon>Fungi</taxon>
        <taxon>Dikarya</taxon>
        <taxon>Basidiomycota</taxon>
        <taxon>Agaricomycotina</taxon>
        <taxon>Agaricomycetes</taxon>
        <taxon>Polyporales</taxon>
        <taxon>Meruliaceae</taxon>
        <taxon>Phlebia</taxon>
    </lineage>
</organism>
<proteinExistence type="predicted"/>
<dbReference type="Proteomes" id="UP001148662">
    <property type="component" value="Unassembled WGS sequence"/>
</dbReference>
<accession>A0ACC1RJ97</accession>
<comment type="caution">
    <text evidence="1">The sequence shown here is derived from an EMBL/GenBank/DDBJ whole genome shotgun (WGS) entry which is preliminary data.</text>
</comment>
<dbReference type="EMBL" id="JANHOG010002963">
    <property type="protein sequence ID" value="KAJ3518457.1"/>
    <property type="molecule type" value="Genomic_DNA"/>
</dbReference>
<name>A0ACC1RJ97_9APHY</name>